<sequence>MYPIQSKIRMFITRYLVALMPIMFLLTQVISFKLYSTITRQPTHKKCSSTTNNDNHNTEYTLNVGKALDVLVREIPLVFAVQNLDFSILSSQITVINENQHSLVLSKEVYVTAIRGIQMASTVSSTYPSVRLRKIEYIEDIKTIQCLVDVAFSPNHFISTVINNTEQQDTPVWQGMFYFGLNKEGLIETHIFDRKISNFTPEEEKNNNCSQFEKLCNQ</sequence>
<reference evidence="1" key="1">
    <citation type="journal article" date="2020" name="Nature">
        <title>Giant virus diversity and host interactions through global metagenomics.</title>
        <authorList>
            <person name="Schulz F."/>
            <person name="Roux S."/>
            <person name="Paez-Espino D."/>
            <person name="Jungbluth S."/>
            <person name="Walsh D.A."/>
            <person name="Denef V.J."/>
            <person name="McMahon K.D."/>
            <person name="Konstantinidis K.T."/>
            <person name="Eloe-Fadrosh E.A."/>
            <person name="Kyrpides N.C."/>
            <person name="Woyke T."/>
        </authorList>
    </citation>
    <scope>NUCLEOTIDE SEQUENCE</scope>
    <source>
        <strain evidence="1">GVMAG-M-3300022752-66</strain>
    </source>
</reference>
<dbReference type="EMBL" id="MN739495">
    <property type="protein sequence ID" value="QHT08423.1"/>
    <property type="molecule type" value="Genomic_DNA"/>
</dbReference>
<accession>A0A6C0CW23</accession>
<evidence type="ECO:0000313" key="1">
    <source>
        <dbReference type="EMBL" id="QHT08423.1"/>
    </source>
</evidence>
<organism evidence="1">
    <name type="scientific">viral metagenome</name>
    <dbReference type="NCBI Taxonomy" id="1070528"/>
    <lineage>
        <taxon>unclassified sequences</taxon>
        <taxon>metagenomes</taxon>
        <taxon>organismal metagenomes</taxon>
    </lineage>
</organism>
<name>A0A6C0CW23_9ZZZZ</name>
<dbReference type="AlphaFoldDB" id="A0A6C0CW23"/>
<protein>
    <submittedName>
        <fullName evidence="1">Uncharacterized protein</fullName>
    </submittedName>
</protein>
<proteinExistence type="predicted"/>